<dbReference type="AlphaFoldDB" id="A0A165CN10"/>
<dbReference type="Pfam" id="PF20703">
    <property type="entry name" value="nSTAND1"/>
    <property type="match status" value="1"/>
</dbReference>
<evidence type="ECO:0000313" key="2">
    <source>
        <dbReference type="EMBL" id="KZT51077.1"/>
    </source>
</evidence>
<protein>
    <recommendedName>
        <fullName evidence="1">Novel STAND NTPase 1 domain-containing protein</fullName>
    </recommendedName>
</protein>
<dbReference type="STRING" id="1353952.A0A165CN10"/>
<proteinExistence type="predicted"/>
<dbReference type="Gene3D" id="3.40.50.300">
    <property type="entry name" value="P-loop containing nucleotide triphosphate hydrolases"/>
    <property type="match status" value="1"/>
</dbReference>
<dbReference type="InterPro" id="IPR027417">
    <property type="entry name" value="P-loop_NTPase"/>
</dbReference>
<dbReference type="EMBL" id="KV424127">
    <property type="protein sequence ID" value="KZT51077.1"/>
    <property type="molecule type" value="Genomic_DNA"/>
</dbReference>
<accession>A0A165CN10</accession>
<organism evidence="2 3">
    <name type="scientific">Calocera cornea HHB12733</name>
    <dbReference type="NCBI Taxonomy" id="1353952"/>
    <lineage>
        <taxon>Eukaryota</taxon>
        <taxon>Fungi</taxon>
        <taxon>Dikarya</taxon>
        <taxon>Basidiomycota</taxon>
        <taxon>Agaricomycotina</taxon>
        <taxon>Dacrymycetes</taxon>
        <taxon>Dacrymycetales</taxon>
        <taxon>Dacrymycetaceae</taxon>
        <taxon>Calocera</taxon>
    </lineage>
</organism>
<dbReference type="PANTHER" id="PTHR47691:SF3">
    <property type="entry name" value="HTH-TYPE TRANSCRIPTIONAL REGULATOR RV0890C-RELATED"/>
    <property type="match status" value="1"/>
</dbReference>
<dbReference type="InParanoid" id="A0A165CN10"/>
<dbReference type="CDD" id="cd00009">
    <property type="entry name" value="AAA"/>
    <property type="match status" value="1"/>
</dbReference>
<dbReference type="OrthoDB" id="1933539at2759"/>
<feature type="domain" description="Novel STAND NTPase 1" evidence="1">
    <location>
        <begin position="201"/>
        <end position="341"/>
    </location>
</feature>
<dbReference type="SMART" id="SM00028">
    <property type="entry name" value="TPR"/>
    <property type="match status" value="7"/>
</dbReference>
<evidence type="ECO:0000259" key="1">
    <source>
        <dbReference type="Pfam" id="PF20703"/>
    </source>
</evidence>
<dbReference type="Proteomes" id="UP000076842">
    <property type="component" value="Unassembled WGS sequence"/>
</dbReference>
<dbReference type="PANTHER" id="PTHR47691">
    <property type="entry name" value="REGULATOR-RELATED"/>
    <property type="match status" value="1"/>
</dbReference>
<name>A0A165CN10_9BASI</name>
<dbReference type="InterPro" id="IPR049052">
    <property type="entry name" value="nSTAND1"/>
</dbReference>
<sequence length="1202" mass="132171">MNPPTSTSSSAEPSASRASLGLMLEKVKKAATSKMTLALETALELGMKATRIYDTVQEKREDHQKLLDNLMFVTSRVLGNVLPVSDHLSEEMSKVMTELKMYDACHCSSVEDIAKLKHSVVKDAEAAVKRNGSYGAASLATTASQSIERLNKMLEHGTLQLTAIRTMALSEELADMKLKVAGSDSVLVPADLPLVEKPPHPPIFFGRDELIRTIVSALLTHESCHIPLLGTGGIGKTTIAAAVINTVAVHQKYGENIYYVRCECLLSQEGIQLALAAALGVNREHGTRAKLMAALASRSFVLLILDGIEAAWLSEDRTGVEQFLSALAGVRGLSLIITMRGALRPDGVDWIPGFEPVPPLSLDASRAIWMQISGHTDERLADLLRGLDGLPLAINLMAHRGQNMSPTLLVDTYTRIKTSLLTRGQPTRLTSLQFSIELSLNSPSMKSAPNALRLLSLMCLLPDGIAMAKLDHMLPSMQCATEAALVLIEAALVLSEAEHLRVLSPIRDFVLEKYPPGEPELTDLRNAIMEITWNSDRIGTSRSKEAIALLSAQFGNIHTVILHFWKTIPDTSQINVLHRATDRLVWFSHAASYGDCVELLEAAAVAFENHDMPLGAAQCIQSLGNALLSMDRCSEAAGHLENAERAFKAQGNIRLGARCTYSLALLLRKEARYKNSLEKLQYARTKFELVHDRAGQAQCIQTAGEVLQCLHQHAAAIEKLDEAKACFEILGDMLSVAQCAQSIGNSLRLLSEPEKATAKFGQARDALEAAEERIGNPQYSKTKGNVLASLRQYTKALTKLDEAKGVFESIGDILGSAQCSQSISLIHATQFHFSEAREQMRIAGALYKDIGNRAGEAECMQSYSEQLLMTRNYTEALDTCQSAAQYFTALGERNRSAQCRWMAGDILCRLHHFEPALNNFKAAQEMFQELDNTKDLARCIHSTANVMWCLSRPREAVERLGMAKAMFESLQDPFGVALCHQSEFAHLLRENDFKSASRAFEMLKKNFKAVGKDHELAKCWQLMGEALLRNQLFGRALGQLEEARKAFEVEEHAPGIAQCMHSIGMAAIPQRRLECAASNFVYAGSVFRQIGDKSGEESCAMFCEVLDLIKAAPRRLECEAEQKIRGYILWHTERHLYAEADACRAVAAALEKLKLEATPSGSRTVAQLDELQARPIRAKTGWRWKIGSLRKKQGDAGGRGSR</sequence>
<keyword evidence="3" id="KW-1185">Reference proteome</keyword>
<reference evidence="2 3" key="1">
    <citation type="journal article" date="2016" name="Mol. Biol. Evol.">
        <title>Comparative Genomics of Early-Diverging Mushroom-Forming Fungi Provides Insights into the Origins of Lignocellulose Decay Capabilities.</title>
        <authorList>
            <person name="Nagy L.G."/>
            <person name="Riley R."/>
            <person name="Tritt A."/>
            <person name="Adam C."/>
            <person name="Daum C."/>
            <person name="Floudas D."/>
            <person name="Sun H."/>
            <person name="Yadav J.S."/>
            <person name="Pangilinan J."/>
            <person name="Larsson K.H."/>
            <person name="Matsuura K."/>
            <person name="Barry K."/>
            <person name="Labutti K."/>
            <person name="Kuo R."/>
            <person name="Ohm R.A."/>
            <person name="Bhattacharya S.S."/>
            <person name="Shirouzu T."/>
            <person name="Yoshinaga Y."/>
            <person name="Martin F.M."/>
            <person name="Grigoriev I.V."/>
            <person name="Hibbett D.S."/>
        </authorList>
    </citation>
    <scope>NUCLEOTIDE SEQUENCE [LARGE SCALE GENOMIC DNA]</scope>
    <source>
        <strain evidence="2 3">HHB12733</strain>
    </source>
</reference>
<evidence type="ECO:0000313" key="3">
    <source>
        <dbReference type="Proteomes" id="UP000076842"/>
    </source>
</evidence>
<dbReference type="Gene3D" id="1.25.40.10">
    <property type="entry name" value="Tetratricopeptide repeat domain"/>
    <property type="match status" value="3"/>
</dbReference>
<dbReference type="PRINTS" id="PR00364">
    <property type="entry name" value="DISEASERSIST"/>
</dbReference>
<dbReference type="InterPro" id="IPR011990">
    <property type="entry name" value="TPR-like_helical_dom_sf"/>
</dbReference>
<gene>
    <name evidence="2" type="ORF">CALCODRAFT_153190</name>
</gene>
<dbReference type="InterPro" id="IPR019734">
    <property type="entry name" value="TPR_rpt"/>
</dbReference>
<dbReference type="SUPFAM" id="SSF52540">
    <property type="entry name" value="P-loop containing nucleoside triphosphate hydrolases"/>
    <property type="match status" value="1"/>
</dbReference>
<dbReference type="SUPFAM" id="SSF48452">
    <property type="entry name" value="TPR-like"/>
    <property type="match status" value="4"/>
</dbReference>